<dbReference type="EMBL" id="CFOH01001237">
    <property type="protein sequence ID" value="CFE81998.1"/>
    <property type="molecule type" value="Genomic_DNA"/>
</dbReference>
<dbReference type="Proteomes" id="UP000039021">
    <property type="component" value="Unassembled WGS sequence"/>
</dbReference>
<dbReference type="EMBL" id="CSAE01001154">
    <property type="protein sequence ID" value="COX35072.1"/>
    <property type="molecule type" value="Genomic_DNA"/>
</dbReference>
<evidence type="ECO:0000313" key="2">
    <source>
        <dbReference type="EMBL" id="CFR91342.1"/>
    </source>
</evidence>
<proteinExistence type="predicted"/>
<dbReference type="Proteomes" id="UP000048600">
    <property type="component" value="Unassembled WGS sequence"/>
</dbReference>
<dbReference type="EMBL" id="CGCX01001241">
    <property type="protein sequence ID" value="CFR91342.1"/>
    <property type="molecule type" value="Genomic_DNA"/>
</dbReference>
<evidence type="ECO:0000313" key="12">
    <source>
        <dbReference type="Proteomes" id="UP000048600"/>
    </source>
</evidence>
<accession>A0A0T9ZNA0</accession>
<reference evidence="5" key="1">
    <citation type="submission" date="2015-03" db="EMBL/GenBank/DDBJ databases">
        <authorList>
            <consortium name="Pathogen Informatics"/>
            <person name="Murphy D."/>
        </authorList>
    </citation>
    <scope>NUCLEOTIDE SEQUENCE</scope>
    <source>
        <strain evidence="5">N09902308</strain>
    </source>
</reference>
<dbReference type="Proteomes" id="UP000044938">
    <property type="component" value="Unassembled WGS sequence"/>
</dbReference>
<evidence type="ECO:0000313" key="9">
    <source>
        <dbReference type="Proteomes" id="UP000044938"/>
    </source>
</evidence>
<evidence type="ECO:0000313" key="8">
    <source>
        <dbReference type="Proteomes" id="UP000039021"/>
    </source>
</evidence>
<evidence type="ECO:0000313" key="3">
    <source>
        <dbReference type="EMBL" id="COX35072.1"/>
    </source>
</evidence>
<dbReference type="Proteomes" id="UP000046947">
    <property type="component" value="Unassembled WGS sequence"/>
</dbReference>
<evidence type="ECO:0000313" key="6">
    <source>
        <dbReference type="EMBL" id="COX56960.1"/>
    </source>
</evidence>
<evidence type="ECO:0000313" key="11">
    <source>
        <dbReference type="Proteomes" id="UP000046947"/>
    </source>
</evidence>
<dbReference type="EMBL" id="CSAJ01001003">
    <property type="protein sequence ID" value="COX46204.1"/>
    <property type="molecule type" value="Genomic_DNA"/>
</dbReference>
<sequence>MRITSAMGSRVPPPVKPLPAPVCRSVRVVVTTIETGRPLCWPSFPEAISARSPASSPSWLRWAWLRVSRSMAAASGVVSMTGVWSSGLVAPGAASLASTASKVARAWGVR</sequence>
<reference evidence="7 8" key="3">
    <citation type="submission" date="2015-03" db="EMBL/GenBank/DDBJ databases">
        <authorList>
            <consortium name="Pathogen Informatics"/>
        </authorList>
    </citation>
    <scope>NUCLEOTIDE SEQUENCE [LARGE SCALE GENOMIC DNA]</scope>
    <source>
        <strain evidence="2 10">C09601061</strain>
        <strain evidence="1 11">H09601792</strain>
        <strain evidence="7">K00500041</strain>
        <strain evidence="4 9">M09401471</strain>
        <strain evidence="8">N09902308</strain>
        <strain evidence="6 12">P00601463</strain>
    </source>
</reference>
<protein>
    <submittedName>
        <fullName evidence="3">Uncharacterized protein</fullName>
    </submittedName>
</protein>
<evidence type="ECO:0000313" key="10">
    <source>
        <dbReference type="Proteomes" id="UP000046680"/>
    </source>
</evidence>
<name>A0A0T9ZNA0_MYCTX</name>
<gene>
    <name evidence="2" type="ORF">ERS007657_02910</name>
    <name evidence="1" type="ORF">ERS007688_04337</name>
    <name evidence="3" type="ORF">ERS007703_05115</name>
    <name evidence="4" type="ORF">ERS007720_04547</name>
    <name evidence="5" type="ORF">ERS007739_01389</name>
    <name evidence="6" type="ORF">ERS007741_04541</name>
</gene>
<dbReference type="Proteomes" id="UP000046680">
    <property type="component" value="Unassembled WGS sequence"/>
</dbReference>
<dbReference type="EMBL" id="CHKL01001011">
    <property type="protein sequence ID" value="COX56960.1"/>
    <property type="molecule type" value="Genomic_DNA"/>
</dbReference>
<evidence type="ECO:0000313" key="7">
    <source>
        <dbReference type="Proteomes" id="UP000038802"/>
    </source>
</evidence>
<dbReference type="Proteomes" id="UP000038802">
    <property type="component" value="Unassembled WGS sequence"/>
</dbReference>
<reference evidence="3" key="2">
    <citation type="submission" date="2015-03" db="EMBL/GenBank/DDBJ databases">
        <authorList>
            <person name="Murphy D."/>
        </authorList>
    </citation>
    <scope>NUCLEOTIDE SEQUENCE [LARGE SCALE GENOMIC DNA]</scope>
    <source>
        <strain evidence="3">K00500041</strain>
    </source>
</reference>
<organism evidence="3 7">
    <name type="scientific">Mycobacterium tuberculosis</name>
    <dbReference type="NCBI Taxonomy" id="1773"/>
    <lineage>
        <taxon>Bacteria</taxon>
        <taxon>Bacillati</taxon>
        <taxon>Actinomycetota</taxon>
        <taxon>Actinomycetes</taxon>
        <taxon>Mycobacteriales</taxon>
        <taxon>Mycobacteriaceae</taxon>
        <taxon>Mycobacterium</taxon>
        <taxon>Mycobacterium tuberculosis complex</taxon>
    </lineage>
</organism>
<evidence type="ECO:0000313" key="4">
    <source>
        <dbReference type="EMBL" id="COX46204.1"/>
    </source>
</evidence>
<dbReference type="AlphaFoldDB" id="A0A0T9ZNA0"/>
<evidence type="ECO:0000313" key="5">
    <source>
        <dbReference type="EMBL" id="COX50637.1"/>
    </source>
</evidence>
<dbReference type="EMBL" id="CSBK01000524">
    <property type="protein sequence ID" value="COX50637.1"/>
    <property type="molecule type" value="Genomic_DNA"/>
</dbReference>
<evidence type="ECO:0000313" key="1">
    <source>
        <dbReference type="EMBL" id="CFE81998.1"/>
    </source>
</evidence>